<dbReference type="RefSeq" id="WP_114796615.1">
    <property type="nucleotide sequence ID" value="NZ_QQZY01000005.1"/>
</dbReference>
<evidence type="ECO:0000256" key="1">
    <source>
        <dbReference type="SAM" id="Phobius"/>
    </source>
</evidence>
<proteinExistence type="predicted"/>
<feature type="transmembrane region" description="Helical" evidence="1">
    <location>
        <begin position="187"/>
        <end position="212"/>
    </location>
</feature>
<evidence type="ECO:0000313" key="2">
    <source>
        <dbReference type="EMBL" id="RDI74098.1"/>
    </source>
</evidence>
<keyword evidence="1" id="KW-1133">Transmembrane helix</keyword>
<reference evidence="2 3" key="1">
    <citation type="submission" date="2018-07" db="EMBL/GenBank/DDBJ databases">
        <title>High-quality-draft genome sequence of Gaiella occulta.</title>
        <authorList>
            <person name="Severino R."/>
            <person name="Froufe H.J.C."/>
            <person name="Rainey F.A."/>
            <person name="Barroso C."/>
            <person name="Albuquerque L."/>
            <person name="Lobo-Da-Cunha A."/>
            <person name="Da Costa M.S."/>
            <person name="Egas C."/>
        </authorList>
    </citation>
    <scope>NUCLEOTIDE SEQUENCE [LARGE SCALE GENOMIC DNA]</scope>
    <source>
        <strain evidence="2 3">F2-233</strain>
    </source>
</reference>
<feature type="transmembrane region" description="Helical" evidence="1">
    <location>
        <begin position="298"/>
        <end position="317"/>
    </location>
</feature>
<feature type="transmembrane region" description="Helical" evidence="1">
    <location>
        <begin position="105"/>
        <end position="123"/>
    </location>
</feature>
<keyword evidence="1" id="KW-0472">Membrane</keyword>
<dbReference type="Proteomes" id="UP000254134">
    <property type="component" value="Unassembled WGS sequence"/>
</dbReference>
<evidence type="ECO:0008006" key="4">
    <source>
        <dbReference type="Google" id="ProtNLM"/>
    </source>
</evidence>
<gene>
    <name evidence="2" type="ORF">Gocc_2195</name>
</gene>
<reference evidence="3" key="2">
    <citation type="journal article" date="2019" name="MicrobiologyOpen">
        <title>High-quality draft genome sequence of Gaiella occulta isolated from a 150 meter deep mineral water borehole and comparison with the genome sequences of other deep-branching lineages of the phylum Actinobacteria.</title>
        <authorList>
            <person name="Severino R."/>
            <person name="Froufe H.J.C."/>
            <person name="Barroso C."/>
            <person name="Albuquerque L."/>
            <person name="Lobo-da-Cunha A."/>
            <person name="da Costa M.S."/>
            <person name="Egas C."/>
        </authorList>
    </citation>
    <scope>NUCLEOTIDE SEQUENCE [LARGE SCALE GENOMIC DNA]</scope>
    <source>
        <strain evidence="3">F2-233</strain>
    </source>
</reference>
<protein>
    <recommendedName>
        <fullName evidence="4">DUF2079 domain-containing protein</fullName>
    </recommendedName>
</protein>
<feature type="transmembrane region" description="Helical" evidence="1">
    <location>
        <begin position="254"/>
        <end position="278"/>
    </location>
</feature>
<dbReference type="Pfam" id="PF09852">
    <property type="entry name" value="DUF2079"/>
    <property type="match status" value="1"/>
</dbReference>
<name>A0A7M2YXA0_9ACTN</name>
<comment type="caution">
    <text evidence="2">The sequence shown here is derived from an EMBL/GenBank/DDBJ whole genome shotgun (WGS) entry which is preliminary data.</text>
</comment>
<sequence>MGLFAAGMSALSVLQHRAFETGRFDVGNLTQAVWSTAHGRFLEVTDLQGRQISRLGAHFDPIVAVLAPAWRLWPHPSLLLVTQAVAVAFGAVPVFLLARKHLESEWAGLAFAVVYLLYPPTQWLVLDDFHPVALATPLLLAAVWFLDEERVVPFAACAALASLTKEQVGLAVAALGLWYALAHGRRLAGAAIALAGTVVAGVAVVVVVPHYAPGGGSPFAGRYAEIGGSPAGVVSTLVTDPLRVLGAATSRHDLAYLADLVLPLAGLAVLAPALALTALPEIALNVLSSTRTQTSIHFHYTAAAIPGLVAASVLGAARLRRRLPRLAPAVPAGAAAVTLLAGVVLGPLPLWRDVPFGSRLGTRDHVVTAHDRVAAEALRRVPPDAVVSATNTLGAHLSARRRIYSFPVVRDATWIAVDTTRPSYLDDAVAPARFRLALRQLLSDPGWRVVFSRDGVLLLRRR</sequence>
<feature type="transmembrane region" description="Helical" evidence="1">
    <location>
        <begin position="329"/>
        <end position="351"/>
    </location>
</feature>
<keyword evidence="1" id="KW-0812">Transmembrane</keyword>
<accession>A0A7M2YXA0</accession>
<dbReference type="AlphaFoldDB" id="A0A7M2YXA0"/>
<keyword evidence="3" id="KW-1185">Reference proteome</keyword>
<feature type="transmembrane region" description="Helical" evidence="1">
    <location>
        <begin position="78"/>
        <end position="98"/>
    </location>
</feature>
<evidence type="ECO:0000313" key="3">
    <source>
        <dbReference type="Proteomes" id="UP000254134"/>
    </source>
</evidence>
<organism evidence="2 3">
    <name type="scientific">Gaiella occulta</name>
    <dbReference type="NCBI Taxonomy" id="1002870"/>
    <lineage>
        <taxon>Bacteria</taxon>
        <taxon>Bacillati</taxon>
        <taxon>Actinomycetota</taxon>
        <taxon>Thermoleophilia</taxon>
        <taxon>Gaiellales</taxon>
        <taxon>Gaiellaceae</taxon>
        <taxon>Gaiella</taxon>
    </lineage>
</organism>
<dbReference type="OrthoDB" id="5240834at2"/>
<dbReference type="EMBL" id="QQZY01000005">
    <property type="protein sequence ID" value="RDI74098.1"/>
    <property type="molecule type" value="Genomic_DNA"/>
</dbReference>
<dbReference type="InterPro" id="IPR018650">
    <property type="entry name" value="STSV1_Orf64"/>
</dbReference>